<dbReference type="RefSeq" id="WP_111272878.1">
    <property type="nucleotide sequence ID" value="NZ_QKWW01000085.1"/>
</dbReference>
<dbReference type="Pfam" id="PF00581">
    <property type="entry name" value="Rhodanese"/>
    <property type="match status" value="1"/>
</dbReference>
<dbReference type="InterPro" id="IPR036873">
    <property type="entry name" value="Rhodanese-like_dom_sf"/>
</dbReference>
<sequence>MTLVFIAVAIGIIWLIIQLWPVSSLTYVNSKEWDPSLKRWSDVKMLDVRDSSEFWENHVPGSINISIGRLSAVWMKELSPDQEVLIFSRNWLSRQKAARILARRGFKRLYAVKSCYFARNEKEDSCERKCCY</sequence>
<dbReference type="EMBL" id="QKWW01000085">
    <property type="protein sequence ID" value="PZT52839.1"/>
    <property type="molecule type" value="Genomic_DNA"/>
</dbReference>
<reference evidence="2 3" key="1">
    <citation type="submission" date="2018-06" db="EMBL/GenBank/DDBJ databases">
        <title>Isolation of heavy metals resistant Paenibacillus silvae NC2 from Gold-Copper mine in ZiJin, China.</title>
        <authorList>
            <person name="Xu J."/>
            <person name="Mazhar H.S."/>
            <person name="Rensing C."/>
        </authorList>
    </citation>
    <scope>NUCLEOTIDE SEQUENCE [LARGE SCALE GENOMIC DNA]</scope>
    <source>
        <strain evidence="2 3">NC2</strain>
    </source>
</reference>
<feature type="domain" description="Rhodanese" evidence="1">
    <location>
        <begin position="39"/>
        <end position="121"/>
    </location>
</feature>
<dbReference type="PROSITE" id="PS50206">
    <property type="entry name" value="RHODANESE_3"/>
    <property type="match status" value="1"/>
</dbReference>
<comment type="caution">
    <text evidence="2">The sequence shown here is derived from an EMBL/GenBank/DDBJ whole genome shotgun (WGS) entry which is preliminary data.</text>
</comment>
<dbReference type="InterPro" id="IPR001763">
    <property type="entry name" value="Rhodanese-like_dom"/>
</dbReference>
<evidence type="ECO:0000313" key="3">
    <source>
        <dbReference type="Proteomes" id="UP000249204"/>
    </source>
</evidence>
<organism evidence="2 3">
    <name type="scientific">Paenibacillus silvae</name>
    <dbReference type="NCBI Taxonomy" id="1325358"/>
    <lineage>
        <taxon>Bacteria</taxon>
        <taxon>Bacillati</taxon>
        <taxon>Bacillota</taxon>
        <taxon>Bacilli</taxon>
        <taxon>Bacillales</taxon>
        <taxon>Paenibacillaceae</taxon>
        <taxon>Paenibacillus</taxon>
    </lineage>
</organism>
<dbReference type="Proteomes" id="UP000249204">
    <property type="component" value="Unassembled WGS sequence"/>
</dbReference>
<dbReference type="AlphaFoldDB" id="A0A2W6NB65"/>
<evidence type="ECO:0000313" key="2">
    <source>
        <dbReference type="EMBL" id="PZT52839.1"/>
    </source>
</evidence>
<gene>
    <name evidence="2" type="ORF">DN757_24925</name>
</gene>
<name>A0A2W6NB65_9BACL</name>
<dbReference type="CDD" id="cd00158">
    <property type="entry name" value="RHOD"/>
    <property type="match status" value="1"/>
</dbReference>
<dbReference type="SUPFAM" id="SSF52821">
    <property type="entry name" value="Rhodanese/Cell cycle control phosphatase"/>
    <property type="match status" value="1"/>
</dbReference>
<accession>A0A2W6NB65</accession>
<dbReference type="Gene3D" id="3.40.250.10">
    <property type="entry name" value="Rhodanese-like domain"/>
    <property type="match status" value="1"/>
</dbReference>
<protein>
    <recommendedName>
        <fullName evidence="1">Rhodanese domain-containing protein</fullName>
    </recommendedName>
</protein>
<proteinExistence type="predicted"/>
<evidence type="ECO:0000259" key="1">
    <source>
        <dbReference type="PROSITE" id="PS50206"/>
    </source>
</evidence>